<dbReference type="PROSITE" id="PS51186">
    <property type="entry name" value="GNAT"/>
    <property type="match status" value="1"/>
</dbReference>
<dbReference type="InterPro" id="IPR053144">
    <property type="entry name" value="Acetyltransferase_Butenolide"/>
</dbReference>
<dbReference type="Gene3D" id="3.40.630.30">
    <property type="match status" value="1"/>
</dbReference>
<dbReference type="InterPro" id="IPR000182">
    <property type="entry name" value="GNAT_dom"/>
</dbReference>
<sequence length="169" mass="19763">MNIEYKCIEGKKDSLGMPCYESQHDTVVVSTDASRTDMDFVERSLKLSYWAGTRPKELVRRTWSHSLQFGIYEQSSGTQIAMMRVLTDYGHYAHCFDVWVDPEHRGKGYSKLLMSFYMNYPELKDVNRFQLTTSDAHTLYGQYGFAQLKEPEKFMEMKRHVVFKPSVAK</sequence>
<protein>
    <recommendedName>
        <fullName evidence="1">N-acetyltransferase domain-containing protein</fullName>
    </recommendedName>
</protein>
<dbReference type="Pfam" id="PF13508">
    <property type="entry name" value="Acetyltransf_7"/>
    <property type="match status" value="1"/>
</dbReference>
<evidence type="ECO:0000259" key="1">
    <source>
        <dbReference type="PROSITE" id="PS51186"/>
    </source>
</evidence>
<organism evidence="2 3">
    <name type="scientific">Mortierella isabellina</name>
    <name type="common">Filamentous fungus</name>
    <name type="synonym">Umbelopsis isabellina</name>
    <dbReference type="NCBI Taxonomy" id="91625"/>
    <lineage>
        <taxon>Eukaryota</taxon>
        <taxon>Fungi</taxon>
        <taxon>Fungi incertae sedis</taxon>
        <taxon>Mucoromycota</taxon>
        <taxon>Mucoromycotina</taxon>
        <taxon>Umbelopsidomycetes</taxon>
        <taxon>Umbelopsidales</taxon>
        <taxon>Umbelopsidaceae</taxon>
        <taxon>Umbelopsis</taxon>
    </lineage>
</organism>
<dbReference type="Proteomes" id="UP000654370">
    <property type="component" value="Unassembled WGS sequence"/>
</dbReference>
<dbReference type="AlphaFoldDB" id="A0A8H7PJU7"/>
<keyword evidence="3" id="KW-1185">Reference proteome</keyword>
<dbReference type="PANTHER" id="PTHR43233">
    <property type="entry name" value="FAMILY N-ACETYLTRANSFERASE, PUTATIVE (AFU_ORTHOLOGUE AFUA_6G03350)-RELATED"/>
    <property type="match status" value="1"/>
</dbReference>
<dbReference type="PANTHER" id="PTHR43233:SF1">
    <property type="entry name" value="FAMILY N-ACETYLTRANSFERASE, PUTATIVE (AFU_ORTHOLOGUE AFUA_6G03350)-RELATED"/>
    <property type="match status" value="1"/>
</dbReference>
<accession>A0A8H7PJU7</accession>
<dbReference type="SUPFAM" id="SSF55729">
    <property type="entry name" value="Acyl-CoA N-acyltransferases (Nat)"/>
    <property type="match status" value="1"/>
</dbReference>
<comment type="caution">
    <text evidence="2">The sequence shown here is derived from an EMBL/GenBank/DDBJ whole genome shotgun (WGS) entry which is preliminary data.</text>
</comment>
<dbReference type="InterPro" id="IPR016181">
    <property type="entry name" value="Acyl_CoA_acyltransferase"/>
</dbReference>
<gene>
    <name evidence="2" type="ORF">INT43_006107</name>
</gene>
<evidence type="ECO:0000313" key="3">
    <source>
        <dbReference type="Proteomes" id="UP000654370"/>
    </source>
</evidence>
<evidence type="ECO:0000313" key="2">
    <source>
        <dbReference type="EMBL" id="KAG2175045.1"/>
    </source>
</evidence>
<dbReference type="CDD" id="cd04301">
    <property type="entry name" value="NAT_SF"/>
    <property type="match status" value="1"/>
</dbReference>
<proteinExistence type="predicted"/>
<dbReference type="GO" id="GO:0016747">
    <property type="term" value="F:acyltransferase activity, transferring groups other than amino-acyl groups"/>
    <property type="evidence" value="ECO:0007669"/>
    <property type="project" value="InterPro"/>
</dbReference>
<feature type="domain" description="N-acetyltransferase" evidence="1">
    <location>
        <begin position="28"/>
        <end position="160"/>
    </location>
</feature>
<dbReference type="OrthoDB" id="10039976at2759"/>
<reference evidence="2" key="1">
    <citation type="submission" date="2020-12" db="EMBL/GenBank/DDBJ databases">
        <title>Metabolic potential, ecology and presence of endohyphal bacteria is reflected in genomic diversity of Mucoromycotina.</title>
        <authorList>
            <person name="Muszewska A."/>
            <person name="Okrasinska A."/>
            <person name="Steczkiewicz K."/>
            <person name="Drgas O."/>
            <person name="Orlowska M."/>
            <person name="Perlinska-Lenart U."/>
            <person name="Aleksandrzak-Piekarczyk T."/>
            <person name="Szatraj K."/>
            <person name="Zielenkiewicz U."/>
            <person name="Pilsyk S."/>
            <person name="Malc E."/>
            <person name="Mieczkowski P."/>
            <person name="Kruszewska J.S."/>
            <person name="Biernat P."/>
            <person name="Pawlowska J."/>
        </authorList>
    </citation>
    <scope>NUCLEOTIDE SEQUENCE</scope>
    <source>
        <strain evidence="2">WA0000067209</strain>
    </source>
</reference>
<name>A0A8H7PJU7_MORIS</name>
<dbReference type="EMBL" id="JAEPQZ010000012">
    <property type="protein sequence ID" value="KAG2175045.1"/>
    <property type="molecule type" value="Genomic_DNA"/>
</dbReference>